<organism evidence="4 5">
    <name type="scientific">SAR86 cluster bacterium</name>
    <dbReference type="NCBI Taxonomy" id="2030880"/>
    <lineage>
        <taxon>Bacteria</taxon>
        <taxon>Pseudomonadati</taxon>
        <taxon>Pseudomonadota</taxon>
        <taxon>Gammaproteobacteria</taxon>
        <taxon>SAR86 cluster</taxon>
    </lineage>
</organism>
<dbReference type="PANTHER" id="PTHR43618:SF8">
    <property type="entry name" value="7ALPHA-HYDROXYSTEROID DEHYDROGENASE"/>
    <property type="match status" value="1"/>
</dbReference>
<dbReference type="FunFam" id="3.40.50.720:FF:000084">
    <property type="entry name" value="Short-chain dehydrogenase reductase"/>
    <property type="match status" value="1"/>
</dbReference>
<gene>
    <name evidence="4" type="ORF">M9B40_02580</name>
</gene>
<evidence type="ECO:0000313" key="4">
    <source>
        <dbReference type="EMBL" id="URQ63667.1"/>
    </source>
</evidence>
<evidence type="ECO:0000256" key="1">
    <source>
        <dbReference type="ARBA" id="ARBA00006484"/>
    </source>
</evidence>
<dbReference type="Gene3D" id="3.40.50.720">
    <property type="entry name" value="NAD(P)-binding Rossmann-like Domain"/>
    <property type="match status" value="1"/>
</dbReference>
<comment type="similarity">
    <text evidence="1">Belongs to the short-chain dehydrogenases/reductases (SDR) family.</text>
</comment>
<dbReference type="AlphaFoldDB" id="A0A9Q8U3J7"/>
<dbReference type="GO" id="GO:0005829">
    <property type="term" value="C:cytosol"/>
    <property type="evidence" value="ECO:0007669"/>
    <property type="project" value="TreeGrafter"/>
</dbReference>
<dbReference type="Pfam" id="PF13561">
    <property type="entry name" value="adh_short_C2"/>
    <property type="match status" value="1"/>
</dbReference>
<sequence length="264" mass="28769">MNLNLETLFNVKNKTAVVTGGSRGIGAMITEGFLANGCKVYITARKKEALEDKAKELTKKYNIDCIPYCVDLSTVDGVNEFANFITEKESDGINFLINNAGAAWGAKLEEYPEDGWDKVNNINVKTPFFLTQKLVKNLEKKASKEDPTRIVNIASIDGIRVGNIGETYAYSAAKSGIIHLTKHLAKILVERNIVVNAIAPGPFDSHMLGKAVNFDYSFIADMNPRKRIGSPEDIAGLCIYLCSRAGAYTVGETITCDGGMVNTT</sequence>
<dbReference type="InterPro" id="IPR052178">
    <property type="entry name" value="Sec_Metab_Biosynth_SDR"/>
</dbReference>
<reference evidence="4" key="1">
    <citation type="submission" date="2022-05" db="EMBL/GenBank/DDBJ databases">
        <title>Single-amplified genomics reveal most streamlined microbe among free-living bacteria.</title>
        <authorList>
            <person name="Roda-Garcia J."/>
            <person name="Haro-Moreno J.M."/>
            <person name="Rodriguez-Valera F."/>
            <person name="Almagro-Moreno S."/>
            <person name="Lopez-Perez M."/>
        </authorList>
    </citation>
    <scope>NUCLEOTIDE SEQUENCE</scope>
    <source>
        <strain evidence="4">TMED112-D2-2</strain>
    </source>
</reference>
<keyword evidence="3" id="KW-0560">Oxidoreductase</keyword>
<dbReference type="InterPro" id="IPR002347">
    <property type="entry name" value="SDR_fam"/>
</dbReference>
<keyword evidence="2" id="KW-0521">NADP</keyword>
<evidence type="ECO:0000256" key="3">
    <source>
        <dbReference type="ARBA" id="ARBA00023002"/>
    </source>
</evidence>
<dbReference type="InterPro" id="IPR020904">
    <property type="entry name" value="Sc_DH/Rdtase_CS"/>
</dbReference>
<dbReference type="PRINTS" id="PR00081">
    <property type="entry name" value="GDHRDH"/>
</dbReference>
<protein>
    <submittedName>
        <fullName evidence="4">SDR family oxidoreductase</fullName>
    </submittedName>
</protein>
<dbReference type="PANTHER" id="PTHR43618">
    <property type="entry name" value="7-ALPHA-HYDROXYSTEROID DEHYDROGENASE"/>
    <property type="match status" value="1"/>
</dbReference>
<evidence type="ECO:0000256" key="2">
    <source>
        <dbReference type="ARBA" id="ARBA00022857"/>
    </source>
</evidence>
<proteinExistence type="inferred from homology"/>
<name>A0A9Q8U3J7_9GAMM</name>
<dbReference type="EMBL" id="CP097966">
    <property type="protein sequence ID" value="URQ63667.1"/>
    <property type="molecule type" value="Genomic_DNA"/>
</dbReference>
<dbReference type="PRINTS" id="PR00080">
    <property type="entry name" value="SDRFAMILY"/>
</dbReference>
<dbReference type="InterPro" id="IPR036291">
    <property type="entry name" value="NAD(P)-bd_dom_sf"/>
</dbReference>
<dbReference type="PROSITE" id="PS00061">
    <property type="entry name" value="ADH_SHORT"/>
    <property type="match status" value="1"/>
</dbReference>
<evidence type="ECO:0000313" key="5">
    <source>
        <dbReference type="Proteomes" id="UP001056381"/>
    </source>
</evidence>
<dbReference type="Proteomes" id="UP001056381">
    <property type="component" value="Chromosome"/>
</dbReference>
<keyword evidence="5" id="KW-1185">Reference proteome</keyword>
<dbReference type="SUPFAM" id="SSF51735">
    <property type="entry name" value="NAD(P)-binding Rossmann-fold domains"/>
    <property type="match status" value="1"/>
</dbReference>
<dbReference type="GO" id="GO:0008709">
    <property type="term" value="F:cholate 7-alpha-dehydrogenase (NAD+) activity"/>
    <property type="evidence" value="ECO:0007669"/>
    <property type="project" value="TreeGrafter"/>
</dbReference>
<accession>A0A9Q8U3J7</accession>